<dbReference type="AlphaFoldDB" id="A5Z3P5"/>
<evidence type="ECO:0000313" key="1">
    <source>
        <dbReference type="EMBL" id="EDM52410.1"/>
    </source>
</evidence>
<dbReference type="HOGENOM" id="CLU_3135834_0_0_9"/>
<dbReference type="STRING" id="411463.EUBVEN_00291"/>
<proteinExistence type="predicted"/>
<reference evidence="1 2" key="1">
    <citation type="submission" date="2007-03" db="EMBL/GenBank/DDBJ databases">
        <authorList>
            <person name="Fulton L."/>
            <person name="Clifton S."/>
            <person name="Fulton B."/>
            <person name="Xu J."/>
            <person name="Minx P."/>
            <person name="Pepin K.H."/>
            <person name="Johnson M."/>
            <person name="Thiruvilangam P."/>
            <person name="Bhonagiri V."/>
            <person name="Nash W.E."/>
            <person name="Mardis E.R."/>
            <person name="Wilson R.K."/>
        </authorList>
    </citation>
    <scope>NUCLEOTIDE SEQUENCE [LARGE SCALE GENOMIC DNA]</scope>
    <source>
        <strain evidence="1 2">ATCC 27560</strain>
    </source>
</reference>
<accession>A5Z3P5</accession>
<comment type="caution">
    <text evidence="1">The sequence shown here is derived from an EMBL/GenBank/DDBJ whole genome shotgun (WGS) entry which is preliminary data.</text>
</comment>
<name>A5Z3P5_9FIRM</name>
<dbReference type="Proteomes" id="UP000006000">
    <property type="component" value="Unassembled WGS sequence"/>
</dbReference>
<reference evidence="1 2" key="2">
    <citation type="submission" date="2007-04" db="EMBL/GenBank/DDBJ databases">
        <title>Draft genome sequence of Eubacterium ventriosum (ATCC 27560).</title>
        <authorList>
            <person name="Sudarsanam P."/>
            <person name="Ley R."/>
            <person name="Guruge J."/>
            <person name="Turnbaugh P.J."/>
            <person name="Mahowald M."/>
            <person name="Liep D."/>
            <person name="Gordon J."/>
        </authorList>
    </citation>
    <scope>NUCLEOTIDE SEQUENCE [LARGE SCALE GENOMIC DNA]</scope>
    <source>
        <strain evidence="1 2">ATCC 27560</strain>
    </source>
</reference>
<sequence>MFPSPAYVALTDAIRGPSSPYSSLPVLTISDSLYAIFKDTLPFTMFTIC</sequence>
<gene>
    <name evidence="1" type="ORF">EUBVEN_00291</name>
</gene>
<evidence type="ECO:0000313" key="2">
    <source>
        <dbReference type="Proteomes" id="UP000006000"/>
    </source>
</evidence>
<protein>
    <submittedName>
        <fullName evidence="1">Uncharacterized protein</fullName>
    </submittedName>
</protein>
<organism evidence="1 2">
    <name type="scientific">Eubacterium ventriosum ATCC 27560</name>
    <dbReference type="NCBI Taxonomy" id="411463"/>
    <lineage>
        <taxon>Bacteria</taxon>
        <taxon>Bacillati</taxon>
        <taxon>Bacillota</taxon>
        <taxon>Clostridia</taxon>
        <taxon>Eubacteriales</taxon>
        <taxon>Eubacteriaceae</taxon>
        <taxon>Eubacterium</taxon>
    </lineage>
</organism>
<dbReference type="EMBL" id="AAVL02000024">
    <property type="protein sequence ID" value="EDM52410.1"/>
    <property type="molecule type" value="Genomic_DNA"/>
</dbReference>